<keyword evidence="4" id="KW-1185">Reference proteome</keyword>
<evidence type="ECO:0000256" key="1">
    <source>
        <dbReference type="ARBA" id="ARBA00007637"/>
    </source>
</evidence>
<dbReference type="PANTHER" id="PTHR43000">
    <property type="entry name" value="DTDP-D-GLUCOSE 4,6-DEHYDRATASE-RELATED"/>
    <property type="match status" value="1"/>
</dbReference>
<dbReference type="RefSeq" id="WP_191740204.1">
    <property type="nucleotide sequence ID" value="NZ_JACSQB010000065.1"/>
</dbReference>
<protein>
    <submittedName>
        <fullName evidence="3">NAD-dependent epimerase/dehydratase family protein</fullName>
    </submittedName>
</protein>
<organism evidence="3 4">
    <name type="scientific">Clostridium faecium</name>
    <dbReference type="NCBI Taxonomy" id="2762223"/>
    <lineage>
        <taxon>Bacteria</taxon>
        <taxon>Bacillati</taxon>
        <taxon>Bacillota</taxon>
        <taxon>Clostridia</taxon>
        <taxon>Eubacteriales</taxon>
        <taxon>Clostridiaceae</taxon>
        <taxon>Clostridium</taxon>
    </lineage>
</organism>
<reference evidence="3 4" key="1">
    <citation type="submission" date="2020-08" db="EMBL/GenBank/DDBJ databases">
        <title>A Genomic Blueprint of the Chicken Gut Microbiome.</title>
        <authorList>
            <person name="Gilroy R."/>
            <person name="Ravi A."/>
            <person name="Getino M."/>
            <person name="Pursley I."/>
            <person name="Horton D.L."/>
            <person name="Alikhan N.-F."/>
            <person name="Baker D."/>
            <person name="Gharbi K."/>
            <person name="Hall N."/>
            <person name="Watson M."/>
            <person name="Adriaenssens E.M."/>
            <person name="Foster-Nyarko E."/>
            <person name="Jarju S."/>
            <person name="Secka A."/>
            <person name="Antonio M."/>
            <person name="Oren A."/>
            <person name="Chaudhuri R."/>
            <person name="La Ragione R.M."/>
            <person name="Hildebrand F."/>
            <person name="Pallen M.J."/>
        </authorList>
    </citation>
    <scope>NUCLEOTIDE SEQUENCE [LARGE SCALE GENOMIC DNA]</scope>
    <source>
        <strain evidence="3 4">N37</strain>
    </source>
</reference>
<dbReference type="Pfam" id="PF01370">
    <property type="entry name" value="Epimerase"/>
    <property type="match status" value="1"/>
</dbReference>
<proteinExistence type="inferred from homology"/>
<dbReference type="SUPFAM" id="SSF51735">
    <property type="entry name" value="NAD(P)-binding Rossmann-fold domains"/>
    <property type="match status" value="1"/>
</dbReference>
<evidence type="ECO:0000259" key="2">
    <source>
        <dbReference type="Pfam" id="PF01370"/>
    </source>
</evidence>
<name>A0ABR8YSK5_9CLOT</name>
<dbReference type="Gene3D" id="3.40.50.720">
    <property type="entry name" value="NAD(P)-binding Rossmann-like Domain"/>
    <property type="match status" value="1"/>
</dbReference>
<evidence type="ECO:0000313" key="3">
    <source>
        <dbReference type="EMBL" id="MBD8047230.1"/>
    </source>
</evidence>
<dbReference type="InterPro" id="IPR036291">
    <property type="entry name" value="NAD(P)-bd_dom_sf"/>
</dbReference>
<dbReference type="InterPro" id="IPR001509">
    <property type="entry name" value="Epimerase_deHydtase"/>
</dbReference>
<sequence>MYNVLILGGTSFVSSNLCKHLICKGYNVDILTRGFRKVNYHGYRNHLICDRKNINELKKALLGKTYDYILDISGYTKEDVKNVVETIDSSSLKKYVFCSSGAVYKENQDLICENFERCGNTNFGDYGLNKKLAEDYLFEKYKKDNYPIIIFRPTYIYGEENNLYREAYFFDKIFNQEPIPIPHSNTKTQFIHIDDLVRAFENAMKSNIVGKAYNITHPRIITFKELVKTCGKVMRKTPIIREINTNQFPFNPRSYFPFRDITYMLDITELIKDNIYIPRIDLEEGLKKSFCWYLNSTVKLEDNTMVNIDKVILA</sequence>
<dbReference type="EMBL" id="JACSQB010000065">
    <property type="protein sequence ID" value="MBD8047230.1"/>
    <property type="molecule type" value="Genomic_DNA"/>
</dbReference>
<comment type="similarity">
    <text evidence="1">Belongs to the NAD(P)-dependent epimerase/dehydratase family.</text>
</comment>
<gene>
    <name evidence="3" type="ORF">H9637_09315</name>
</gene>
<evidence type="ECO:0000313" key="4">
    <source>
        <dbReference type="Proteomes" id="UP000627166"/>
    </source>
</evidence>
<comment type="caution">
    <text evidence="3">The sequence shown here is derived from an EMBL/GenBank/DDBJ whole genome shotgun (WGS) entry which is preliminary data.</text>
</comment>
<feature type="domain" description="NAD-dependent epimerase/dehydratase" evidence="2">
    <location>
        <begin position="4"/>
        <end position="215"/>
    </location>
</feature>
<accession>A0ABR8YSK5</accession>
<dbReference type="Proteomes" id="UP000627166">
    <property type="component" value="Unassembled WGS sequence"/>
</dbReference>